<comment type="similarity">
    <text evidence="1">Belongs to the sigma-70 factor family. ECF subfamily.</text>
</comment>
<dbReference type="Pfam" id="PF04542">
    <property type="entry name" value="Sigma70_r2"/>
    <property type="match status" value="1"/>
</dbReference>
<dbReference type="EMBL" id="JAHYBZ010000002">
    <property type="protein sequence ID" value="MBW6397193.1"/>
    <property type="molecule type" value="Genomic_DNA"/>
</dbReference>
<gene>
    <name evidence="8" type="ORF">KPL78_04995</name>
</gene>
<dbReference type="NCBIfam" id="TIGR02937">
    <property type="entry name" value="sigma70-ECF"/>
    <property type="match status" value="1"/>
</dbReference>
<feature type="domain" description="RNA polymerase sigma factor 70 region 4 type 2" evidence="7">
    <location>
        <begin position="127"/>
        <end position="178"/>
    </location>
</feature>
<dbReference type="InterPro" id="IPR014284">
    <property type="entry name" value="RNA_pol_sigma-70_dom"/>
</dbReference>
<dbReference type="InterPro" id="IPR007627">
    <property type="entry name" value="RNA_pol_sigma70_r2"/>
</dbReference>
<evidence type="ECO:0000313" key="8">
    <source>
        <dbReference type="EMBL" id="MBW6397193.1"/>
    </source>
</evidence>
<proteinExistence type="inferred from homology"/>
<keyword evidence="9" id="KW-1185">Reference proteome</keyword>
<dbReference type="SUPFAM" id="SSF88659">
    <property type="entry name" value="Sigma3 and sigma4 domains of RNA polymerase sigma factors"/>
    <property type="match status" value="1"/>
</dbReference>
<evidence type="ECO:0000313" key="9">
    <source>
        <dbReference type="Proteomes" id="UP001196565"/>
    </source>
</evidence>
<evidence type="ECO:0000259" key="6">
    <source>
        <dbReference type="Pfam" id="PF04542"/>
    </source>
</evidence>
<dbReference type="InterPro" id="IPR013249">
    <property type="entry name" value="RNA_pol_sigma70_r4_t2"/>
</dbReference>
<evidence type="ECO:0000256" key="4">
    <source>
        <dbReference type="ARBA" id="ARBA00023125"/>
    </source>
</evidence>
<keyword evidence="4" id="KW-0238">DNA-binding</keyword>
<keyword evidence="5" id="KW-0804">Transcription</keyword>
<evidence type="ECO:0000256" key="5">
    <source>
        <dbReference type="ARBA" id="ARBA00023163"/>
    </source>
</evidence>
<sequence length="188" mass="21235">MSMHEIPWREGLLAERRGDAMAYEAFLRDFAASMRRIVAMRLRRLRLTADEAEDVVQEVLIAVHARRAEWDAGRPLVPWLNAIARYKTIDAVRRLRRQARGRVDLSEEEWSAIFVAEESGREHHAMDVESLIVVLPPGQQAAVRAVAIEGASHREAADRLGTTEGALRVTLHRSLKRLMAAVRQGDGQ</sequence>
<protein>
    <submittedName>
        <fullName evidence="8">Sigma-70 family RNA polymerase sigma factor</fullName>
    </submittedName>
</protein>
<dbReference type="RefSeq" id="WP_219761820.1">
    <property type="nucleotide sequence ID" value="NZ_JAHYBZ010000002.1"/>
</dbReference>
<evidence type="ECO:0000259" key="7">
    <source>
        <dbReference type="Pfam" id="PF08281"/>
    </source>
</evidence>
<dbReference type="Gene3D" id="1.10.10.10">
    <property type="entry name" value="Winged helix-like DNA-binding domain superfamily/Winged helix DNA-binding domain"/>
    <property type="match status" value="1"/>
</dbReference>
<comment type="caution">
    <text evidence="8">The sequence shown here is derived from an EMBL/GenBank/DDBJ whole genome shotgun (WGS) entry which is preliminary data.</text>
</comment>
<evidence type="ECO:0000256" key="3">
    <source>
        <dbReference type="ARBA" id="ARBA00023082"/>
    </source>
</evidence>
<accession>A0ABS7A4S1</accession>
<dbReference type="PANTHER" id="PTHR43133">
    <property type="entry name" value="RNA POLYMERASE ECF-TYPE SIGMA FACTO"/>
    <property type="match status" value="1"/>
</dbReference>
<evidence type="ECO:0000256" key="2">
    <source>
        <dbReference type="ARBA" id="ARBA00023015"/>
    </source>
</evidence>
<reference evidence="8 9" key="1">
    <citation type="submission" date="2021-07" db="EMBL/GenBank/DDBJ databases">
        <authorList>
            <person name="So Y."/>
        </authorList>
    </citation>
    <scope>NUCLEOTIDE SEQUENCE [LARGE SCALE GENOMIC DNA]</scope>
    <source>
        <strain evidence="8 9">HJA6</strain>
    </source>
</reference>
<dbReference type="Pfam" id="PF08281">
    <property type="entry name" value="Sigma70_r4_2"/>
    <property type="match status" value="1"/>
</dbReference>
<dbReference type="InterPro" id="IPR013324">
    <property type="entry name" value="RNA_pol_sigma_r3/r4-like"/>
</dbReference>
<name>A0ABS7A4S1_9PROT</name>
<dbReference type="Gene3D" id="1.10.1740.10">
    <property type="match status" value="1"/>
</dbReference>
<dbReference type="PANTHER" id="PTHR43133:SF58">
    <property type="entry name" value="ECF RNA POLYMERASE SIGMA FACTOR SIGD"/>
    <property type="match status" value="1"/>
</dbReference>
<feature type="domain" description="RNA polymerase sigma-70 region 2" evidence="6">
    <location>
        <begin position="36"/>
        <end position="97"/>
    </location>
</feature>
<dbReference type="Proteomes" id="UP001196565">
    <property type="component" value="Unassembled WGS sequence"/>
</dbReference>
<dbReference type="InterPro" id="IPR039425">
    <property type="entry name" value="RNA_pol_sigma-70-like"/>
</dbReference>
<evidence type="ECO:0000256" key="1">
    <source>
        <dbReference type="ARBA" id="ARBA00010641"/>
    </source>
</evidence>
<dbReference type="SUPFAM" id="SSF88946">
    <property type="entry name" value="Sigma2 domain of RNA polymerase sigma factors"/>
    <property type="match status" value="1"/>
</dbReference>
<keyword evidence="3" id="KW-0731">Sigma factor</keyword>
<dbReference type="InterPro" id="IPR036388">
    <property type="entry name" value="WH-like_DNA-bd_sf"/>
</dbReference>
<keyword evidence="2" id="KW-0805">Transcription regulation</keyword>
<dbReference type="InterPro" id="IPR013325">
    <property type="entry name" value="RNA_pol_sigma_r2"/>
</dbReference>
<organism evidence="8 9">
    <name type="scientific">Roseomonas alba</name>
    <dbReference type="NCBI Taxonomy" id="2846776"/>
    <lineage>
        <taxon>Bacteria</taxon>
        <taxon>Pseudomonadati</taxon>
        <taxon>Pseudomonadota</taxon>
        <taxon>Alphaproteobacteria</taxon>
        <taxon>Acetobacterales</taxon>
        <taxon>Roseomonadaceae</taxon>
        <taxon>Roseomonas</taxon>
    </lineage>
</organism>